<evidence type="ECO:0000313" key="6">
    <source>
        <dbReference type="Proteomes" id="UP001154078"/>
    </source>
</evidence>
<feature type="domain" description="SCP" evidence="4">
    <location>
        <begin position="36"/>
        <end position="138"/>
    </location>
</feature>
<dbReference type="InterPro" id="IPR035940">
    <property type="entry name" value="CAP_sf"/>
</dbReference>
<feature type="signal peptide" evidence="3">
    <location>
        <begin position="1"/>
        <end position="22"/>
    </location>
</feature>
<keyword evidence="3" id="KW-0732">Signal</keyword>
<dbReference type="CDD" id="cd05380">
    <property type="entry name" value="CAP_euk"/>
    <property type="match status" value="1"/>
</dbReference>
<gene>
    <name evidence="5" type="ORF">MELIAE_LOCUS9652</name>
</gene>
<keyword evidence="2" id="KW-0964">Secreted</keyword>
<evidence type="ECO:0000256" key="2">
    <source>
        <dbReference type="ARBA" id="ARBA00022525"/>
    </source>
</evidence>
<organism evidence="5 6">
    <name type="scientific">Brassicogethes aeneus</name>
    <name type="common">Rape pollen beetle</name>
    <name type="synonym">Meligethes aeneus</name>
    <dbReference type="NCBI Taxonomy" id="1431903"/>
    <lineage>
        <taxon>Eukaryota</taxon>
        <taxon>Metazoa</taxon>
        <taxon>Ecdysozoa</taxon>
        <taxon>Arthropoda</taxon>
        <taxon>Hexapoda</taxon>
        <taxon>Insecta</taxon>
        <taxon>Pterygota</taxon>
        <taxon>Neoptera</taxon>
        <taxon>Endopterygota</taxon>
        <taxon>Coleoptera</taxon>
        <taxon>Polyphaga</taxon>
        <taxon>Cucujiformia</taxon>
        <taxon>Nitidulidae</taxon>
        <taxon>Meligethinae</taxon>
        <taxon>Brassicogethes</taxon>
    </lineage>
</organism>
<dbReference type="GO" id="GO:0005576">
    <property type="term" value="C:extracellular region"/>
    <property type="evidence" value="ECO:0007669"/>
    <property type="project" value="UniProtKB-SubCell"/>
</dbReference>
<dbReference type="OrthoDB" id="414826at2759"/>
<dbReference type="SUPFAM" id="SSF55797">
    <property type="entry name" value="PR-1-like"/>
    <property type="match status" value="1"/>
</dbReference>
<dbReference type="Proteomes" id="UP001154078">
    <property type="component" value="Chromosome 6"/>
</dbReference>
<dbReference type="AlphaFoldDB" id="A0A9P0FJU0"/>
<dbReference type="SMART" id="SM00198">
    <property type="entry name" value="SCP"/>
    <property type="match status" value="1"/>
</dbReference>
<accession>A0A9P0FJU0</accession>
<sequence length="308" mass="34678">MLSATVVVSSVLILASLSGSWANCPNGILQQGISGDERNVIVNEHNNFRIRIANGKVGGQPRGVNLKRMSWDDCLAREAQRIANSCNFGHQTASCREVSVMLDKTCTSQNRPQQAGAVIGGGPSRHGPMSIPFINLVADFLEQPVTTHRLFGLIQTGLGVDLHISEQMTNLHSRNYMFATTVPRLTTPLATRCRCHLPPAIVINRHYYKYPSERCNRQDHTSQDHFCNIVSYSEREADSVRVLIYEDSDESSMIVLLWIRPQAMGTRQSEWSFYSINCNSFSFLISRRIGPIIKLLLNKFKVFMHQRI</sequence>
<reference evidence="5" key="1">
    <citation type="submission" date="2021-12" db="EMBL/GenBank/DDBJ databases">
        <authorList>
            <person name="King R."/>
        </authorList>
    </citation>
    <scope>NUCLEOTIDE SEQUENCE</scope>
</reference>
<comment type="subcellular location">
    <subcellularLocation>
        <location evidence="1">Secreted</location>
    </subcellularLocation>
</comment>
<feature type="chain" id="PRO_5040440045" description="SCP domain-containing protein" evidence="3">
    <location>
        <begin position="23"/>
        <end position="308"/>
    </location>
</feature>
<dbReference type="Pfam" id="PF00188">
    <property type="entry name" value="CAP"/>
    <property type="match status" value="1"/>
</dbReference>
<dbReference type="InterPro" id="IPR014044">
    <property type="entry name" value="CAP_dom"/>
</dbReference>
<evidence type="ECO:0000259" key="4">
    <source>
        <dbReference type="SMART" id="SM00198"/>
    </source>
</evidence>
<dbReference type="Gene3D" id="3.40.33.10">
    <property type="entry name" value="CAP"/>
    <property type="match status" value="1"/>
</dbReference>
<keyword evidence="6" id="KW-1185">Reference proteome</keyword>
<protein>
    <recommendedName>
        <fullName evidence="4">SCP domain-containing protein</fullName>
    </recommendedName>
</protein>
<evidence type="ECO:0000256" key="1">
    <source>
        <dbReference type="ARBA" id="ARBA00004613"/>
    </source>
</evidence>
<dbReference type="EMBL" id="OV121137">
    <property type="protein sequence ID" value="CAH0559594.1"/>
    <property type="molecule type" value="Genomic_DNA"/>
</dbReference>
<name>A0A9P0FJU0_BRAAE</name>
<evidence type="ECO:0000256" key="3">
    <source>
        <dbReference type="SAM" id="SignalP"/>
    </source>
</evidence>
<proteinExistence type="predicted"/>
<evidence type="ECO:0000313" key="5">
    <source>
        <dbReference type="EMBL" id="CAH0559594.1"/>
    </source>
</evidence>